<evidence type="ECO:0000256" key="1">
    <source>
        <dbReference type="ARBA" id="ARBA00007169"/>
    </source>
</evidence>
<evidence type="ECO:0000313" key="4">
    <source>
        <dbReference type="Proteomes" id="UP000549616"/>
    </source>
</evidence>
<evidence type="ECO:0000313" key="3">
    <source>
        <dbReference type="EMBL" id="NYI93374.1"/>
    </source>
</evidence>
<gene>
    <name evidence="3" type="ORF">HNR02_006749</name>
</gene>
<dbReference type="PANTHER" id="PTHR11487:SF0">
    <property type="entry name" value="S-ACYL FATTY ACID SYNTHASE THIOESTERASE, MEDIUM CHAIN"/>
    <property type="match status" value="1"/>
</dbReference>
<dbReference type="Pfam" id="PF00975">
    <property type="entry name" value="Thioesterase"/>
    <property type="match status" value="1"/>
</dbReference>
<proteinExistence type="inferred from homology"/>
<name>A0A853BF52_9PSEU</name>
<dbReference type="GO" id="GO:0008610">
    <property type="term" value="P:lipid biosynthetic process"/>
    <property type="evidence" value="ECO:0007669"/>
    <property type="project" value="TreeGrafter"/>
</dbReference>
<accession>A0A853BF52</accession>
<comment type="caution">
    <text evidence="3">The sequence shown here is derived from an EMBL/GenBank/DDBJ whole genome shotgun (WGS) entry which is preliminary data.</text>
</comment>
<feature type="domain" description="Thioesterase" evidence="2">
    <location>
        <begin position="2"/>
        <end position="184"/>
    </location>
</feature>
<dbReference type="AlphaFoldDB" id="A0A853BF52"/>
<dbReference type="InterPro" id="IPR012223">
    <property type="entry name" value="TEII"/>
</dbReference>
<evidence type="ECO:0000259" key="2">
    <source>
        <dbReference type="Pfam" id="PF00975"/>
    </source>
</evidence>
<dbReference type="SUPFAM" id="SSF53474">
    <property type="entry name" value="alpha/beta-Hydrolases"/>
    <property type="match status" value="1"/>
</dbReference>
<sequence>MQYPGREDRITEAGQEDARTTAAAVADALAGLAERPTILFGHSLGALIAYETARTLGGHAPAHLVVSGRRAPADEVGGDLHRQDDDALVDELDRLGGVGTELLRDPAVRPVFLPSIRADFRVAETYRHRHGPPLTCPVTAVIGTEDTEVDAVQAGRWAETTRGPFTLHTLPGGHFYLLPRQAAVHDLLRRLSPAGALSS</sequence>
<organism evidence="3 4">
    <name type="scientific">Amycolatopsis endophytica</name>
    <dbReference type="NCBI Taxonomy" id="860233"/>
    <lineage>
        <taxon>Bacteria</taxon>
        <taxon>Bacillati</taxon>
        <taxon>Actinomycetota</taxon>
        <taxon>Actinomycetes</taxon>
        <taxon>Pseudonocardiales</taxon>
        <taxon>Pseudonocardiaceae</taxon>
        <taxon>Amycolatopsis</taxon>
    </lineage>
</organism>
<dbReference type="Gene3D" id="3.40.50.1820">
    <property type="entry name" value="alpha/beta hydrolase"/>
    <property type="match status" value="1"/>
</dbReference>
<keyword evidence="4" id="KW-1185">Reference proteome</keyword>
<dbReference type="InterPro" id="IPR029058">
    <property type="entry name" value="AB_hydrolase_fold"/>
</dbReference>
<comment type="similarity">
    <text evidence="1">Belongs to the thioesterase family.</text>
</comment>
<reference evidence="3 4" key="1">
    <citation type="submission" date="2020-07" db="EMBL/GenBank/DDBJ databases">
        <title>Sequencing the genomes of 1000 actinobacteria strains.</title>
        <authorList>
            <person name="Klenk H.-P."/>
        </authorList>
    </citation>
    <scope>NUCLEOTIDE SEQUENCE [LARGE SCALE GENOMIC DNA]</scope>
    <source>
        <strain evidence="3 4">DSM 104006</strain>
    </source>
</reference>
<protein>
    <submittedName>
        <fullName evidence="3">Pyochelin biosynthetic protein PchC</fullName>
    </submittedName>
</protein>
<dbReference type="InterPro" id="IPR001031">
    <property type="entry name" value="Thioesterase"/>
</dbReference>
<dbReference type="PANTHER" id="PTHR11487">
    <property type="entry name" value="THIOESTERASE"/>
    <property type="match status" value="1"/>
</dbReference>
<dbReference type="EMBL" id="JACCFK010000002">
    <property type="protein sequence ID" value="NYI93374.1"/>
    <property type="molecule type" value="Genomic_DNA"/>
</dbReference>
<dbReference type="Proteomes" id="UP000549616">
    <property type="component" value="Unassembled WGS sequence"/>
</dbReference>